<reference evidence="1" key="1">
    <citation type="submission" date="2021-03" db="EMBL/GenBank/DDBJ databases">
        <title>Chromosome level genome of the anhydrobiotic midge Polypedilum vanderplanki.</title>
        <authorList>
            <person name="Yoshida Y."/>
            <person name="Kikawada T."/>
            <person name="Gusev O."/>
        </authorList>
    </citation>
    <scope>NUCLEOTIDE SEQUENCE</scope>
    <source>
        <strain evidence="1">NIAS01</strain>
        <tissue evidence="1">Whole body or cell culture</tissue>
    </source>
</reference>
<evidence type="ECO:0000313" key="1">
    <source>
        <dbReference type="EMBL" id="KAG5684081.1"/>
    </source>
</evidence>
<dbReference type="Proteomes" id="UP001107558">
    <property type="component" value="Chromosome 1"/>
</dbReference>
<dbReference type="AlphaFoldDB" id="A0A9J6CPD2"/>
<evidence type="ECO:0000313" key="2">
    <source>
        <dbReference type="Proteomes" id="UP001107558"/>
    </source>
</evidence>
<comment type="caution">
    <text evidence="1">The sequence shown here is derived from an EMBL/GenBank/DDBJ whole genome shotgun (WGS) entry which is preliminary data.</text>
</comment>
<accession>A0A9J6CPD2</accession>
<proteinExistence type="predicted"/>
<organism evidence="1 2">
    <name type="scientific">Polypedilum vanderplanki</name>
    <name type="common">Sleeping chironomid midge</name>
    <dbReference type="NCBI Taxonomy" id="319348"/>
    <lineage>
        <taxon>Eukaryota</taxon>
        <taxon>Metazoa</taxon>
        <taxon>Ecdysozoa</taxon>
        <taxon>Arthropoda</taxon>
        <taxon>Hexapoda</taxon>
        <taxon>Insecta</taxon>
        <taxon>Pterygota</taxon>
        <taxon>Neoptera</taxon>
        <taxon>Endopterygota</taxon>
        <taxon>Diptera</taxon>
        <taxon>Nematocera</taxon>
        <taxon>Chironomoidea</taxon>
        <taxon>Chironomidae</taxon>
        <taxon>Chironominae</taxon>
        <taxon>Polypedilum</taxon>
        <taxon>Polypedilum</taxon>
    </lineage>
</organism>
<protein>
    <submittedName>
        <fullName evidence="1">Uncharacterized protein</fullName>
    </submittedName>
</protein>
<name>A0A9J6CPD2_POLVA</name>
<sequence>MNRFDNPFGPPVNCCECIRCKHECTAYCFCRRQARLKQKWPPKPKFRLNWSDKEIPCLICKKANCHHCFLAIPPCDRSDECPSCQFEKDDTAETCK</sequence>
<keyword evidence="2" id="KW-1185">Reference proteome</keyword>
<dbReference type="EMBL" id="JADBJN010000001">
    <property type="protein sequence ID" value="KAG5684081.1"/>
    <property type="molecule type" value="Genomic_DNA"/>
</dbReference>
<gene>
    <name evidence="1" type="ORF">PVAND_013330</name>
</gene>